<evidence type="ECO:0000259" key="5">
    <source>
        <dbReference type="PROSITE" id="PS51082"/>
    </source>
</evidence>
<dbReference type="PANTHER" id="PTHR12902:SF1">
    <property type="entry name" value="WISKOTT-ALDRICH SYNDROME PROTEIN FAMILY MEMBER"/>
    <property type="match status" value="1"/>
</dbReference>
<dbReference type="GO" id="GO:0003779">
    <property type="term" value="F:actin binding"/>
    <property type="evidence" value="ECO:0007669"/>
    <property type="project" value="UniProtKB-UniRule"/>
</dbReference>
<proteinExistence type="inferred from homology"/>
<comment type="function">
    <text evidence="2">Involved in regulation of actin and microtubule organization. Part of a WAVE complex that activates the Arp2/3 complex.</text>
</comment>
<gene>
    <name evidence="6" type="ORF">ZIOFF_012994</name>
</gene>
<organism evidence="6 7">
    <name type="scientific">Zingiber officinale</name>
    <name type="common">Ginger</name>
    <name type="synonym">Amomum zingiber</name>
    <dbReference type="NCBI Taxonomy" id="94328"/>
    <lineage>
        <taxon>Eukaryota</taxon>
        <taxon>Viridiplantae</taxon>
        <taxon>Streptophyta</taxon>
        <taxon>Embryophyta</taxon>
        <taxon>Tracheophyta</taxon>
        <taxon>Spermatophyta</taxon>
        <taxon>Magnoliopsida</taxon>
        <taxon>Liliopsida</taxon>
        <taxon>Zingiberales</taxon>
        <taxon>Zingiberaceae</taxon>
        <taxon>Zingiber</taxon>
    </lineage>
</organism>
<feature type="compositionally biased region" description="Polar residues" evidence="3">
    <location>
        <begin position="1067"/>
        <end position="1078"/>
    </location>
</feature>
<dbReference type="GO" id="GO:2000601">
    <property type="term" value="P:positive regulation of Arp2/3 complex-mediated actin nucleation"/>
    <property type="evidence" value="ECO:0007669"/>
    <property type="project" value="TreeGrafter"/>
</dbReference>
<accession>A0A8J5LTV0</accession>
<evidence type="ECO:0000256" key="2">
    <source>
        <dbReference type="RuleBase" id="RU367034"/>
    </source>
</evidence>
<evidence type="ECO:0000313" key="7">
    <source>
        <dbReference type="Proteomes" id="UP000734854"/>
    </source>
</evidence>
<dbReference type="Proteomes" id="UP000734854">
    <property type="component" value="Unassembled WGS sequence"/>
</dbReference>
<dbReference type="InterPro" id="IPR003124">
    <property type="entry name" value="WH2_dom"/>
</dbReference>
<dbReference type="GO" id="GO:0030036">
    <property type="term" value="P:actin cytoskeleton organization"/>
    <property type="evidence" value="ECO:0007669"/>
    <property type="project" value="UniProtKB-UniRule"/>
</dbReference>
<evidence type="ECO:0000256" key="4">
    <source>
        <dbReference type="SAM" id="Phobius"/>
    </source>
</evidence>
<feature type="compositionally biased region" description="Basic and acidic residues" evidence="3">
    <location>
        <begin position="1054"/>
        <end position="1066"/>
    </location>
</feature>
<evidence type="ECO:0000256" key="1">
    <source>
        <dbReference type="ARBA" id="ARBA00006993"/>
    </source>
</evidence>
<dbReference type="GO" id="GO:0034237">
    <property type="term" value="F:protein kinase A regulatory subunit binding"/>
    <property type="evidence" value="ECO:0007669"/>
    <property type="project" value="TreeGrafter"/>
</dbReference>
<evidence type="ECO:0000313" key="6">
    <source>
        <dbReference type="EMBL" id="KAG6523141.1"/>
    </source>
</evidence>
<sequence length="1191" mass="131593">MATIRYRIRNEYGLGSSELYCAADRNDPEAILQGVAVAGLIGLLRQLGDLAEYAYFLSDRILSKVLFFIHFLGVSFALQLGFGYVLAAVAWVKSDFSAEVFNELHEEVMNLTSREHKLMLRVQRLEREVPSIEKGFFPQRFSYREGKFVLGGKTPCSIASKFECTGGIDYFKCHRFAGIDWHCNLQKGGHDLVSTGEMPHSVMNAYRACRGPPQLFKLDKFDVSGNGTCLKRYTDPSFYSLELTSKLEQQDAQEKERAGKVKVGVKLWIMQKKVSFIANSESPESLSSRLQPCTTDQVFDRPLQHVKVKSRQLNESIIHTLRNYMVNGIVLHSLEEQIIPKNSASQSTMIKPGHSTETDETVANASSSVDKGSTSSLNKQEIATENDLELKIETSDEEMATIKNAKKTVGHYSTHQAVNKVDQNGSLGDDKGRSEHSPDCYISDENSSELGNFMDAHTTTESKIETDDEQVRPDFLGIHSEESDFDSNDEVELKAQYPDQYLHENSTSSPGFCTMFNKGTENPYFSDTLGHLAMQLLKENKNESCIPPNSDVNPSKNIGIASATASIASGEQSCSHSSDSTTIPSGNIGINRIASSSEKISDQALRHLYDGFPHVQSSSEIPGEGNSTTLTQPTAETFVILSENLYDLTRKKHLMEDEPPKGIDLNKHIEQSMARAADTTLHLQDPHETTLHRVGNDEEIPHASSSTKYVKLQEFSKEDEEPLYISPVNSNETIPDVIFQNAVQTFKEAFGKESNSEPNSSSFLQDIPSAVHFVEDIVAEIMESSETGHPLGSKPTTLLASNNSKEQHIIISELSDVDGLEMQVEVHRNLILSDFNGEDHEPSERTSPAKNALHDDVINSQEASPHNIADGENYIESDMPEAEQQLEIASGSLHSDKDGTIKGDKKIPQIAQLPPIAWRLTKPPMLPVFENESSQLLQGVNVPATVQENDIHYTLKSSRKTMGEALASPLEEDKKVHDKDITISSSDETHPSTLLEATPNVNERSQNGAVNLDGTPTSLSVALAIEDERLNQIHETINGSLPPTAPFPMGRPIRSEHGSLSLEDKTSSTFQDLTSLTSESEKPQRRAHSVIIRPNALLIESVASHDKSKKLPDLIHASAMPNRDERGSFLEQIKNKSFSLKPTVAPTMKFKGGPPTNLKVIAILEKANAIRQACAGSDEDDDDDDDNWSDS</sequence>
<feature type="domain" description="WH2" evidence="5">
    <location>
        <begin position="1125"/>
        <end position="1143"/>
    </location>
</feature>
<dbReference type="GO" id="GO:0071933">
    <property type="term" value="F:Arp2/3 complex binding"/>
    <property type="evidence" value="ECO:0007669"/>
    <property type="project" value="TreeGrafter"/>
</dbReference>
<dbReference type="Gene3D" id="1.20.5.340">
    <property type="match status" value="1"/>
</dbReference>
<reference evidence="6 7" key="1">
    <citation type="submission" date="2020-08" db="EMBL/GenBank/DDBJ databases">
        <title>Plant Genome Project.</title>
        <authorList>
            <person name="Zhang R.-G."/>
        </authorList>
    </citation>
    <scope>NUCLEOTIDE SEQUENCE [LARGE SCALE GENOMIC DNA]</scope>
    <source>
        <tissue evidence="6">Rhizome</tissue>
    </source>
</reference>
<dbReference type="GO" id="GO:0005856">
    <property type="term" value="C:cytoskeleton"/>
    <property type="evidence" value="ECO:0007669"/>
    <property type="project" value="UniProtKB-SubCell"/>
</dbReference>
<dbReference type="AlphaFoldDB" id="A0A8J5LTV0"/>
<dbReference type="InterPro" id="IPR028288">
    <property type="entry name" value="SCAR/WAVE_fam"/>
</dbReference>
<evidence type="ECO:0000256" key="3">
    <source>
        <dbReference type="SAM" id="MobiDB-lite"/>
    </source>
</evidence>
<keyword evidence="2" id="KW-0206">Cytoskeleton</keyword>
<feature type="region of interest" description="Disordered" evidence="3">
    <location>
        <begin position="344"/>
        <end position="378"/>
    </location>
</feature>
<feature type="region of interest" description="Disordered" evidence="3">
    <location>
        <begin position="415"/>
        <end position="440"/>
    </location>
</feature>
<keyword evidence="4" id="KW-0812">Transmembrane</keyword>
<feature type="region of interest" description="Disordered" evidence="3">
    <location>
        <begin position="1054"/>
        <end position="1087"/>
    </location>
</feature>
<feature type="transmembrane region" description="Helical" evidence="4">
    <location>
        <begin position="65"/>
        <end position="92"/>
    </location>
</feature>
<keyword evidence="7" id="KW-1185">Reference proteome</keyword>
<comment type="subcellular location">
    <subcellularLocation>
        <location evidence="2">Cytoplasm</location>
        <location evidence="2">Cytoskeleton</location>
    </subcellularLocation>
</comment>
<feature type="compositionally biased region" description="Polar residues" evidence="3">
    <location>
        <begin position="415"/>
        <end position="426"/>
    </location>
</feature>
<comment type="similarity">
    <text evidence="1 2">Belongs to the SCAR/WAVE family.</text>
</comment>
<name>A0A8J5LTV0_ZINOF</name>
<dbReference type="PROSITE" id="PS51082">
    <property type="entry name" value="WH2"/>
    <property type="match status" value="1"/>
</dbReference>
<dbReference type="Gene3D" id="6.10.280.150">
    <property type="match status" value="2"/>
</dbReference>
<dbReference type="PANTHER" id="PTHR12902">
    <property type="entry name" value="WASP-1"/>
    <property type="match status" value="1"/>
</dbReference>
<protein>
    <recommendedName>
        <fullName evidence="2">Protein SCAR</fullName>
    </recommendedName>
    <alternativeName>
        <fullName evidence="2">Protein WAVE</fullName>
    </alternativeName>
</protein>
<feature type="compositionally biased region" description="Polar residues" evidence="3">
    <location>
        <begin position="361"/>
        <end position="378"/>
    </location>
</feature>
<keyword evidence="4" id="KW-0472">Membrane</keyword>
<keyword evidence="4" id="KW-1133">Transmembrane helix</keyword>
<keyword evidence="2" id="KW-0963">Cytoplasm</keyword>
<keyword evidence="2" id="KW-0009">Actin-binding</keyword>
<feature type="compositionally biased region" description="Basic and acidic residues" evidence="3">
    <location>
        <begin position="428"/>
        <end position="438"/>
    </location>
</feature>
<dbReference type="EMBL" id="JACMSC010000004">
    <property type="protein sequence ID" value="KAG6523141.1"/>
    <property type="molecule type" value="Genomic_DNA"/>
</dbReference>
<comment type="caution">
    <text evidence="6">The sequence shown here is derived from an EMBL/GenBank/DDBJ whole genome shotgun (WGS) entry which is preliminary data.</text>
</comment>